<evidence type="ECO:0000313" key="3">
    <source>
        <dbReference type="EMBL" id="TWF76266.1"/>
    </source>
</evidence>
<accession>A0A561SN52</accession>
<dbReference type="GO" id="GO:0016787">
    <property type="term" value="F:hydrolase activity"/>
    <property type="evidence" value="ECO:0007669"/>
    <property type="project" value="UniProtKB-KW"/>
</dbReference>
<evidence type="ECO:0000256" key="2">
    <source>
        <dbReference type="SAM" id="MobiDB-lite"/>
    </source>
</evidence>
<feature type="region of interest" description="Disordered" evidence="2">
    <location>
        <begin position="1"/>
        <end position="46"/>
    </location>
</feature>
<sequence>MVAAPRGLTPRGGGAAPGFAEPAGAVAPASGPAAGSGRHRALTTGRTRTVATNFDARGRRTVRALMAAGAVCLLGGLTMLGPAPVSIAPSLDAPVGHPALPVPDPFSPAAPVVDGVLAQLVTGKAPTPPVRAGTPPVELVLPARDLHAPVVAVTTGPEGALVLPEPPSTVGWWSPSALAGGAAGPTVLAGHVDSLAGGLGALAVLRNVADGEEVVLRGADGRSVGYRVTTRRQYAKAELPPEVFAAGGPPRLVLITCGGAFDRRTRHYSDNVVVFADPV</sequence>
<dbReference type="Gene3D" id="2.40.260.10">
    <property type="entry name" value="Sortase"/>
    <property type="match status" value="1"/>
</dbReference>
<organism evidence="3 4">
    <name type="scientific">Pseudonocardia hierapolitana</name>
    <dbReference type="NCBI Taxonomy" id="1128676"/>
    <lineage>
        <taxon>Bacteria</taxon>
        <taxon>Bacillati</taxon>
        <taxon>Actinomycetota</taxon>
        <taxon>Actinomycetes</taxon>
        <taxon>Pseudonocardiales</taxon>
        <taxon>Pseudonocardiaceae</taxon>
        <taxon>Pseudonocardia</taxon>
    </lineage>
</organism>
<gene>
    <name evidence="3" type="ORF">FHX44_112156</name>
</gene>
<reference evidence="3 4" key="1">
    <citation type="submission" date="2019-06" db="EMBL/GenBank/DDBJ databases">
        <title>Sequencing the genomes of 1000 actinobacteria strains.</title>
        <authorList>
            <person name="Klenk H.-P."/>
        </authorList>
    </citation>
    <scope>NUCLEOTIDE SEQUENCE [LARGE SCALE GENOMIC DNA]</scope>
    <source>
        <strain evidence="3 4">DSM 45671</strain>
    </source>
</reference>
<dbReference type="EMBL" id="VIWU01000001">
    <property type="protein sequence ID" value="TWF76266.1"/>
    <property type="molecule type" value="Genomic_DNA"/>
</dbReference>
<keyword evidence="4" id="KW-1185">Reference proteome</keyword>
<dbReference type="AlphaFoldDB" id="A0A561SN52"/>
<proteinExistence type="predicted"/>
<dbReference type="InterPro" id="IPR042001">
    <property type="entry name" value="Sortase_F"/>
</dbReference>
<keyword evidence="1" id="KW-0378">Hydrolase</keyword>
<dbReference type="Proteomes" id="UP000321261">
    <property type="component" value="Unassembled WGS sequence"/>
</dbReference>
<dbReference type="InterPro" id="IPR023365">
    <property type="entry name" value="Sortase_dom-sf"/>
</dbReference>
<dbReference type="SUPFAM" id="SSF63817">
    <property type="entry name" value="Sortase"/>
    <property type="match status" value="1"/>
</dbReference>
<dbReference type="InterPro" id="IPR005754">
    <property type="entry name" value="Sortase"/>
</dbReference>
<dbReference type="CDD" id="cd05829">
    <property type="entry name" value="Sortase_F"/>
    <property type="match status" value="1"/>
</dbReference>
<evidence type="ECO:0000313" key="4">
    <source>
        <dbReference type="Proteomes" id="UP000321261"/>
    </source>
</evidence>
<name>A0A561SN52_9PSEU</name>
<comment type="caution">
    <text evidence="3">The sequence shown here is derived from an EMBL/GenBank/DDBJ whole genome shotgun (WGS) entry which is preliminary data.</text>
</comment>
<evidence type="ECO:0000256" key="1">
    <source>
        <dbReference type="ARBA" id="ARBA00022801"/>
    </source>
</evidence>
<protein>
    <submittedName>
        <fullName evidence="3">Sortase family protein</fullName>
    </submittedName>
</protein>
<feature type="compositionally biased region" description="Low complexity" evidence="2">
    <location>
        <begin position="17"/>
        <end position="36"/>
    </location>
</feature>
<dbReference type="Pfam" id="PF04203">
    <property type="entry name" value="Sortase"/>
    <property type="match status" value="1"/>
</dbReference>